<comment type="similarity">
    <text evidence="2">Belongs to the cystatin family.</text>
</comment>
<feature type="domain" description="Cystatin" evidence="6">
    <location>
        <begin position="9"/>
        <end position="80"/>
    </location>
</feature>
<keyword evidence="5" id="KW-0789">Thiol protease inhibitor</keyword>
<keyword evidence="8" id="KW-1185">Reference proteome</keyword>
<dbReference type="Proteomes" id="UP001295444">
    <property type="component" value="Chromosome 01"/>
</dbReference>
<dbReference type="InterPro" id="IPR000010">
    <property type="entry name" value="Cystatin_dom"/>
</dbReference>
<dbReference type="InterPro" id="IPR046350">
    <property type="entry name" value="Cystatin_sf"/>
</dbReference>
<dbReference type="FunFam" id="3.10.450.10:FF:000001">
    <property type="entry name" value="Cystatin-A"/>
    <property type="match status" value="1"/>
</dbReference>
<dbReference type="Gene3D" id="3.10.450.10">
    <property type="match status" value="1"/>
</dbReference>
<evidence type="ECO:0000313" key="7">
    <source>
        <dbReference type="EMBL" id="CAH2218801.1"/>
    </source>
</evidence>
<dbReference type="GO" id="GO:0004869">
    <property type="term" value="F:cysteine-type endopeptidase inhibitor activity"/>
    <property type="evidence" value="ECO:0007669"/>
    <property type="project" value="UniProtKB-KW"/>
</dbReference>
<dbReference type="SUPFAM" id="SSF54403">
    <property type="entry name" value="Cystatin/monellin"/>
    <property type="match status" value="1"/>
</dbReference>
<evidence type="ECO:0000313" key="8">
    <source>
        <dbReference type="Proteomes" id="UP001295444"/>
    </source>
</evidence>
<dbReference type="Pfam" id="PF00031">
    <property type="entry name" value="Cystatin"/>
    <property type="match status" value="1"/>
</dbReference>
<dbReference type="AlphaFoldDB" id="A0AAD1QWI1"/>
<reference evidence="7" key="1">
    <citation type="submission" date="2022-03" db="EMBL/GenBank/DDBJ databases">
        <authorList>
            <person name="Alioto T."/>
            <person name="Alioto T."/>
            <person name="Gomez Garrido J."/>
        </authorList>
    </citation>
    <scope>NUCLEOTIDE SEQUENCE</scope>
</reference>
<comment type="subcellular location">
    <subcellularLocation>
        <location evidence="1">Cytoplasm</location>
    </subcellularLocation>
</comment>
<gene>
    <name evidence="7" type="ORF">PECUL_23A047848</name>
</gene>
<proteinExistence type="inferred from homology"/>
<dbReference type="PANTHER" id="PTHR11414:SF21">
    <property type="entry name" value="CYSTATIN 14A, TANDEM DUPLICATE 1-RELATED"/>
    <property type="match status" value="1"/>
</dbReference>
<evidence type="ECO:0000259" key="6">
    <source>
        <dbReference type="Pfam" id="PF00031"/>
    </source>
</evidence>
<sequence length="100" mass="11160">MAHSRCNHGGLSCVQQADGIIQKLCYHVQSQVETQTGRQFELFCAVEYASQVVAGVNLFIKVYVGQEEFLHLRIYDRVTGPISLTSFQTGKVGTDPISYF</sequence>
<dbReference type="EMBL" id="OW240912">
    <property type="protein sequence ID" value="CAH2218801.1"/>
    <property type="molecule type" value="Genomic_DNA"/>
</dbReference>
<evidence type="ECO:0000256" key="5">
    <source>
        <dbReference type="ARBA" id="ARBA00022704"/>
    </source>
</evidence>
<evidence type="ECO:0000256" key="3">
    <source>
        <dbReference type="ARBA" id="ARBA00022490"/>
    </source>
</evidence>
<evidence type="ECO:0000256" key="1">
    <source>
        <dbReference type="ARBA" id="ARBA00004496"/>
    </source>
</evidence>
<protein>
    <submittedName>
        <fullName evidence="7">Cystatin-B-like</fullName>
    </submittedName>
</protein>
<dbReference type="InterPro" id="IPR001713">
    <property type="entry name" value="Prot_inh_stefin"/>
</dbReference>
<name>A0AAD1QWI1_PELCU</name>
<keyword evidence="3" id="KW-0963">Cytoplasm</keyword>
<dbReference type="PANTHER" id="PTHR11414">
    <property type="entry name" value="CYSTATIN FAMILY MEMBER"/>
    <property type="match status" value="1"/>
</dbReference>
<evidence type="ECO:0000256" key="4">
    <source>
        <dbReference type="ARBA" id="ARBA00022690"/>
    </source>
</evidence>
<evidence type="ECO:0000256" key="2">
    <source>
        <dbReference type="ARBA" id="ARBA00009403"/>
    </source>
</evidence>
<keyword evidence="4" id="KW-0646">Protease inhibitor</keyword>
<dbReference type="GO" id="GO:0005829">
    <property type="term" value="C:cytosol"/>
    <property type="evidence" value="ECO:0007669"/>
    <property type="project" value="TreeGrafter"/>
</dbReference>
<dbReference type="PRINTS" id="PR00295">
    <property type="entry name" value="STEFINA"/>
</dbReference>
<organism evidence="7 8">
    <name type="scientific">Pelobates cultripes</name>
    <name type="common">Western spadefoot toad</name>
    <dbReference type="NCBI Taxonomy" id="61616"/>
    <lineage>
        <taxon>Eukaryota</taxon>
        <taxon>Metazoa</taxon>
        <taxon>Chordata</taxon>
        <taxon>Craniata</taxon>
        <taxon>Vertebrata</taxon>
        <taxon>Euteleostomi</taxon>
        <taxon>Amphibia</taxon>
        <taxon>Batrachia</taxon>
        <taxon>Anura</taxon>
        <taxon>Pelobatoidea</taxon>
        <taxon>Pelobatidae</taxon>
        <taxon>Pelobates</taxon>
    </lineage>
</organism>
<accession>A0AAD1QWI1</accession>